<proteinExistence type="inferred from homology"/>
<feature type="transmembrane region" description="Helical" evidence="7">
    <location>
        <begin position="292"/>
        <end position="314"/>
    </location>
</feature>
<evidence type="ECO:0000256" key="4">
    <source>
        <dbReference type="ARBA" id="ARBA00022692"/>
    </source>
</evidence>
<evidence type="ECO:0000256" key="6">
    <source>
        <dbReference type="ARBA" id="ARBA00023136"/>
    </source>
</evidence>
<evidence type="ECO:0000259" key="9">
    <source>
        <dbReference type="Pfam" id="PF13244"/>
    </source>
</evidence>
<evidence type="ECO:0000259" key="8">
    <source>
        <dbReference type="Pfam" id="PF04039"/>
    </source>
</evidence>
<reference evidence="10 11" key="1">
    <citation type="submission" date="2018-05" db="EMBL/GenBank/DDBJ databases">
        <title>Genomic Encyclopedia of Type Strains, Phase IV (KMG-IV): sequencing the most valuable type-strain genomes for metagenomic binning, comparative biology and taxonomic classification.</title>
        <authorList>
            <person name="Goeker M."/>
        </authorList>
    </citation>
    <scope>NUCLEOTIDE SEQUENCE [LARGE SCALE GENOMIC DNA]</scope>
    <source>
        <strain evidence="10 11">DSM 6462</strain>
    </source>
</reference>
<dbReference type="InterPro" id="IPR050622">
    <property type="entry name" value="CPA3_antiporter_subunitB"/>
</dbReference>
<evidence type="ECO:0000256" key="7">
    <source>
        <dbReference type="SAM" id="Phobius"/>
    </source>
</evidence>
<feature type="transmembrane region" description="Helical" evidence="7">
    <location>
        <begin position="256"/>
        <end position="280"/>
    </location>
</feature>
<evidence type="ECO:0000256" key="3">
    <source>
        <dbReference type="ARBA" id="ARBA00022475"/>
    </source>
</evidence>
<organism evidence="10 11">
    <name type="scientific">Chelatococcus asaccharovorans</name>
    <dbReference type="NCBI Taxonomy" id="28210"/>
    <lineage>
        <taxon>Bacteria</taxon>
        <taxon>Pseudomonadati</taxon>
        <taxon>Pseudomonadota</taxon>
        <taxon>Alphaproteobacteria</taxon>
        <taxon>Hyphomicrobiales</taxon>
        <taxon>Chelatococcaceae</taxon>
        <taxon>Chelatococcus</taxon>
    </lineage>
</organism>
<keyword evidence="11" id="KW-1185">Reference proteome</keyword>
<dbReference type="RefSeq" id="WP_110376783.1">
    <property type="nucleotide sequence ID" value="NZ_JAHBRY010000003.1"/>
</dbReference>
<keyword evidence="4 7" id="KW-0812">Transmembrane</keyword>
<keyword evidence="5 7" id="KW-1133">Transmembrane helix</keyword>
<feature type="domain" description="Na+/H+ antiporter MnhB subunit-related protein" evidence="8">
    <location>
        <begin position="197"/>
        <end position="311"/>
    </location>
</feature>
<feature type="domain" description="MrpA C-terminal/MbhD" evidence="9">
    <location>
        <begin position="12"/>
        <end position="76"/>
    </location>
</feature>
<dbReference type="PANTHER" id="PTHR33932">
    <property type="entry name" value="NA(+)/H(+) ANTIPORTER SUBUNIT B"/>
    <property type="match status" value="1"/>
</dbReference>
<feature type="transmembrane region" description="Helical" evidence="7">
    <location>
        <begin position="227"/>
        <end position="244"/>
    </location>
</feature>
<dbReference type="InterPro" id="IPR025383">
    <property type="entry name" value="MrpA_C/MbhD"/>
</dbReference>
<feature type="transmembrane region" description="Helical" evidence="7">
    <location>
        <begin position="127"/>
        <end position="151"/>
    </location>
</feature>
<dbReference type="OrthoDB" id="4962908at2"/>
<sequence>MTLLFDLALVAWLIALAGHIAMTREDRNAIVAFIAFGLLLGLAWVRLSALDVALTEVAIGGGVTGVLLLSAEAHLRKPLAQDSAQDRPHDGRRRLGNVGTIAAALASAAVTAGLALAVLALPTPAPTLAPVAAAALDTTGLGNPVTAVLLAYRALDTLLEKVVLLLALVGVWSLAPDRTWGGAPSLAPAVAPEPLVYLARVLPPIGVVIAVYMFWVGADAPGGTFQAGTVLAAMWLIVMLAGLRQPPDTAHRVLRLLLVGGPALFLAVGFLGFFIADGFLSYPEPIAKPLILGIEAALTLSIAATLAMLVAGPAQKAPEP</sequence>
<comment type="subcellular location">
    <subcellularLocation>
        <location evidence="1">Cell membrane</location>
        <topology evidence="1">Multi-pass membrane protein</topology>
    </subcellularLocation>
</comment>
<comment type="similarity">
    <text evidence="2">Belongs to the CPA3 antiporters (TC 2.A.63) subunit B family.</text>
</comment>
<comment type="caution">
    <text evidence="10">The sequence shown here is derived from an EMBL/GenBank/DDBJ whole genome shotgun (WGS) entry which is preliminary data.</text>
</comment>
<dbReference type="GO" id="GO:0005886">
    <property type="term" value="C:plasma membrane"/>
    <property type="evidence" value="ECO:0007669"/>
    <property type="project" value="UniProtKB-SubCell"/>
</dbReference>
<gene>
    <name evidence="10" type="ORF">C7450_110124</name>
</gene>
<feature type="transmembrane region" description="Helical" evidence="7">
    <location>
        <begin position="6"/>
        <end position="22"/>
    </location>
</feature>
<dbReference type="Pfam" id="PF13244">
    <property type="entry name" value="MbhD"/>
    <property type="match status" value="1"/>
</dbReference>
<dbReference type="EMBL" id="QJJK01000010">
    <property type="protein sequence ID" value="PXW55185.1"/>
    <property type="molecule type" value="Genomic_DNA"/>
</dbReference>
<evidence type="ECO:0000313" key="11">
    <source>
        <dbReference type="Proteomes" id="UP000248021"/>
    </source>
</evidence>
<feature type="transmembrane region" description="Helical" evidence="7">
    <location>
        <begin position="29"/>
        <end position="47"/>
    </location>
</feature>
<evidence type="ECO:0000313" key="10">
    <source>
        <dbReference type="EMBL" id="PXW55185.1"/>
    </source>
</evidence>
<accession>A0A2V3U0K7</accession>
<dbReference type="Proteomes" id="UP000248021">
    <property type="component" value="Unassembled WGS sequence"/>
</dbReference>
<dbReference type="InterPro" id="IPR007182">
    <property type="entry name" value="MnhB"/>
</dbReference>
<feature type="transmembrane region" description="Helical" evidence="7">
    <location>
        <begin position="195"/>
        <end position="215"/>
    </location>
</feature>
<keyword evidence="6 7" id="KW-0472">Membrane</keyword>
<dbReference type="AlphaFoldDB" id="A0A2V3U0K7"/>
<dbReference type="PANTHER" id="PTHR33932:SF4">
    <property type="entry name" value="NA(+)_H(+) ANTIPORTER SUBUNIT B"/>
    <property type="match status" value="1"/>
</dbReference>
<feature type="transmembrane region" description="Helical" evidence="7">
    <location>
        <begin position="53"/>
        <end position="75"/>
    </location>
</feature>
<keyword evidence="3" id="KW-1003">Cell membrane</keyword>
<evidence type="ECO:0000256" key="5">
    <source>
        <dbReference type="ARBA" id="ARBA00022989"/>
    </source>
</evidence>
<name>A0A2V3U0K7_9HYPH</name>
<protein>
    <submittedName>
        <fullName evidence="10">Multisubunit sodium/proton antiporter MrpB subunit</fullName>
    </submittedName>
</protein>
<evidence type="ECO:0000256" key="2">
    <source>
        <dbReference type="ARBA" id="ARBA00009425"/>
    </source>
</evidence>
<feature type="transmembrane region" description="Helical" evidence="7">
    <location>
        <begin position="95"/>
        <end position="121"/>
    </location>
</feature>
<evidence type="ECO:0000256" key="1">
    <source>
        <dbReference type="ARBA" id="ARBA00004651"/>
    </source>
</evidence>
<dbReference type="Pfam" id="PF04039">
    <property type="entry name" value="MnhB"/>
    <property type="match status" value="1"/>
</dbReference>